<keyword evidence="7 11" id="KW-0418">Kinase</keyword>
<dbReference type="EC" id="2.7.4.8" evidence="3 11"/>
<dbReference type="KEGG" id="cmic:caldi_17520"/>
<evidence type="ECO:0000256" key="7">
    <source>
        <dbReference type="ARBA" id="ARBA00022777"/>
    </source>
</evidence>
<dbReference type="SUPFAM" id="SSF52540">
    <property type="entry name" value="P-loop containing nucleoside triphosphate hydrolases"/>
    <property type="match status" value="1"/>
</dbReference>
<gene>
    <name evidence="11" type="primary">gmk</name>
    <name evidence="13" type="ORF">caldi_17520</name>
</gene>
<dbReference type="NCBIfam" id="TIGR03263">
    <property type="entry name" value="guanyl_kin"/>
    <property type="match status" value="1"/>
</dbReference>
<dbReference type="GO" id="GO:0005524">
    <property type="term" value="F:ATP binding"/>
    <property type="evidence" value="ECO:0007669"/>
    <property type="project" value="UniProtKB-UniRule"/>
</dbReference>
<comment type="subcellular location">
    <subcellularLocation>
        <location evidence="11">Cytoplasm</location>
    </subcellularLocation>
</comment>
<organism evidence="13 14">
    <name type="scientific">Caldinitratiruptor microaerophilus</name>
    <dbReference type="NCBI Taxonomy" id="671077"/>
    <lineage>
        <taxon>Bacteria</taxon>
        <taxon>Bacillati</taxon>
        <taxon>Bacillota</taxon>
        <taxon>Clostridia</taxon>
        <taxon>Eubacteriales</taxon>
        <taxon>Symbiobacteriaceae</taxon>
        <taxon>Caldinitratiruptor</taxon>
    </lineage>
</organism>
<dbReference type="Proteomes" id="UP001163687">
    <property type="component" value="Chromosome"/>
</dbReference>
<comment type="catalytic activity">
    <reaction evidence="10 11">
        <text>GMP + ATP = GDP + ADP</text>
        <dbReference type="Rhea" id="RHEA:20780"/>
        <dbReference type="ChEBI" id="CHEBI:30616"/>
        <dbReference type="ChEBI" id="CHEBI:58115"/>
        <dbReference type="ChEBI" id="CHEBI:58189"/>
        <dbReference type="ChEBI" id="CHEBI:456216"/>
        <dbReference type="EC" id="2.7.4.8"/>
    </reaction>
</comment>
<feature type="domain" description="Guanylate kinase-like" evidence="12">
    <location>
        <begin position="6"/>
        <end position="184"/>
    </location>
</feature>
<evidence type="ECO:0000259" key="12">
    <source>
        <dbReference type="PROSITE" id="PS50052"/>
    </source>
</evidence>
<keyword evidence="8 11" id="KW-0067">ATP-binding</keyword>
<dbReference type="InterPro" id="IPR017665">
    <property type="entry name" value="Guanylate_kinase"/>
</dbReference>
<accession>A0AA35CK29</accession>
<evidence type="ECO:0000256" key="6">
    <source>
        <dbReference type="ARBA" id="ARBA00022741"/>
    </source>
</evidence>
<evidence type="ECO:0000256" key="3">
    <source>
        <dbReference type="ARBA" id="ARBA00012961"/>
    </source>
</evidence>
<dbReference type="RefSeq" id="WP_264844668.1">
    <property type="nucleotide sequence ID" value="NZ_AP025628.1"/>
</dbReference>
<dbReference type="PANTHER" id="PTHR23117">
    <property type="entry name" value="GUANYLATE KINASE-RELATED"/>
    <property type="match status" value="1"/>
</dbReference>
<evidence type="ECO:0000313" key="14">
    <source>
        <dbReference type="Proteomes" id="UP001163687"/>
    </source>
</evidence>
<dbReference type="Gene3D" id="3.40.50.300">
    <property type="entry name" value="P-loop containing nucleotide triphosphate hydrolases"/>
    <property type="match status" value="1"/>
</dbReference>
<keyword evidence="5 11" id="KW-0808">Transferase</keyword>
<evidence type="ECO:0000256" key="4">
    <source>
        <dbReference type="ARBA" id="ARBA00016296"/>
    </source>
</evidence>
<dbReference type="PROSITE" id="PS50052">
    <property type="entry name" value="GUANYLATE_KINASE_2"/>
    <property type="match status" value="1"/>
</dbReference>
<dbReference type="PANTHER" id="PTHR23117:SF13">
    <property type="entry name" value="GUANYLATE KINASE"/>
    <property type="match status" value="1"/>
</dbReference>
<evidence type="ECO:0000256" key="8">
    <source>
        <dbReference type="ARBA" id="ARBA00022840"/>
    </source>
</evidence>
<keyword evidence="14" id="KW-1185">Reference proteome</keyword>
<evidence type="ECO:0000313" key="13">
    <source>
        <dbReference type="EMBL" id="BDG60662.1"/>
    </source>
</evidence>
<dbReference type="InterPro" id="IPR027417">
    <property type="entry name" value="P-loop_NTPase"/>
</dbReference>
<dbReference type="FunFam" id="3.30.63.10:FF:000002">
    <property type="entry name" value="Guanylate kinase 1"/>
    <property type="match status" value="1"/>
</dbReference>
<keyword evidence="11" id="KW-0963">Cytoplasm</keyword>
<dbReference type="HAMAP" id="MF_00328">
    <property type="entry name" value="Guanylate_kinase"/>
    <property type="match status" value="1"/>
</dbReference>
<dbReference type="PROSITE" id="PS00856">
    <property type="entry name" value="GUANYLATE_KINASE_1"/>
    <property type="match status" value="1"/>
</dbReference>
<dbReference type="CDD" id="cd00071">
    <property type="entry name" value="GMPK"/>
    <property type="match status" value="1"/>
</dbReference>
<reference evidence="13" key="1">
    <citation type="submission" date="2022-03" db="EMBL/GenBank/DDBJ databases">
        <title>Complete genome sequence of Caldinitratiruptor microaerophilus.</title>
        <authorList>
            <person name="Mukaiyama R."/>
            <person name="Nishiyama T."/>
            <person name="Ueda K."/>
        </authorList>
    </citation>
    <scope>NUCLEOTIDE SEQUENCE</scope>
    <source>
        <strain evidence="13">JCM 16183</strain>
    </source>
</reference>
<protein>
    <recommendedName>
        <fullName evidence="4 11">Guanylate kinase</fullName>
        <ecNumber evidence="3 11">2.7.4.8</ecNumber>
    </recommendedName>
    <alternativeName>
        <fullName evidence="9 11">GMP kinase</fullName>
    </alternativeName>
</protein>
<evidence type="ECO:0000256" key="9">
    <source>
        <dbReference type="ARBA" id="ARBA00030128"/>
    </source>
</evidence>
<comment type="function">
    <text evidence="1 11">Essential for recycling GMP and indirectly, cGMP.</text>
</comment>
<dbReference type="SMART" id="SM00072">
    <property type="entry name" value="GuKc"/>
    <property type="match status" value="1"/>
</dbReference>
<proteinExistence type="inferred from homology"/>
<evidence type="ECO:0000256" key="5">
    <source>
        <dbReference type="ARBA" id="ARBA00022679"/>
    </source>
</evidence>
<keyword evidence="6 11" id="KW-0547">Nucleotide-binding</keyword>
<dbReference type="InterPro" id="IPR008145">
    <property type="entry name" value="GK/Ca_channel_bsu"/>
</dbReference>
<dbReference type="Gene3D" id="3.30.63.10">
    <property type="entry name" value="Guanylate Kinase phosphate binding domain"/>
    <property type="match status" value="1"/>
</dbReference>
<dbReference type="GO" id="GO:0005829">
    <property type="term" value="C:cytosol"/>
    <property type="evidence" value="ECO:0007669"/>
    <property type="project" value="TreeGrafter"/>
</dbReference>
<evidence type="ECO:0000256" key="11">
    <source>
        <dbReference type="HAMAP-Rule" id="MF_00328"/>
    </source>
</evidence>
<feature type="binding site" evidence="11">
    <location>
        <begin position="13"/>
        <end position="20"/>
    </location>
    <ligand>
        <name>ATP</name>
        <dbReference type="ChEBI" id="CHEBI:30616"/>
    </ligand>
</feature>
<name>A0AA35CK29_9FIRM</name>
<evidence type="ECO:0000256" key="1">
    <source>
        <dbReference type="ARBA" id="ARBA00003531"/>
    </source>
</evidence>
<evidence type="ECO:0000256" key="2">
    <source>
        <dbReference type="ARBA" id="ARBA00005790"/>
    </source>
</evidence>
<comment type="similarity">
    <text evidence="2 11">Belongs to the guanylate kinase family.</text>
</comment>
<sequence>MRAGRGLLIIVTGPSAVGKGAICRALLRQGSGVRFSVSVTTRPPRPGERDGVEYFFVTREEFERRVQAGDLLEWAEVYGNYYGTPRKPVEEALARGEDIILDIDIAGATAVRRQYPDALSVFVLPPSMAELEVRMRRRASETEEAIRRRLAEAPRWIAQGLEYDYVLVNDDLEHAVSQLRAIIVAEKCRVGRRGRELIRTLLEKGVIEP</sequence>
<dbReference type="Pfam" id="PF00625">
    <property type="entry name" value="Guanylate_kin"/>
    <property type="match status" value="1"/>
</dbReference>
<evidence type="ECO:0000256" key="10">
    <source>
        <dbReference type="ARBA" id="ARBA00048594"/>
    </source>
</evidence>
<dbReference type="GO" id="GO:0004385">
    <property type="term" value="F:GMP kinase activity"/>
    <property type="evidence" value="ECO:0007669"/>
    <property type="project" value="UniProtKB-UniRule"/>
</dbReference>
<dbReference type="InterPro" id="IPR020590">
    <property type="entry name" value="Guanylate_kinase_CS"/>
</dbReference>
<dbReference type="EMBL" id="AP025628">
    <property type="protein sequence ID" value="BDG60662.1"/>
    <property type="molecule type" value="Genomic_DNA"/>
</dbReference>
<dbReference type="AlphaFoldDB" id="A0AA35CK29"/>
<dbReference type="InterPro" id="IPR008144">
    <property type="entry name" value="Guanylate_kin-like_dom"/>
</dbReference>